<proteinExistence type="predicted"/>
<reference evidence="2 3" key="1">
    <citation type="submission" date="2023-05" db="EMBL/GenBank/DDBJ databases">
        <title>B98-5 Cell Line De Novo Hybrid Assembly: An Optical Mapping Approach.</title>
        <authorList>
            <person name="Kananen K."/>
            <person name="Auerbach J.A."/>
            <person name="Kautto E."/>
            <person name="Blachly J.S."/>
        </authorList>
    </citation>
    <scope>NUCLEOTIDE SEQUENCE [LARGE SCALE GENOMIC DNA]</scope>
    <source>
        <strain evidence="2">B95-8</strain>
        <tissue evidence="2">Cell line</tissue>
    </source>
</reference>
<gene>
    <name evidence="2" type="ORF">P7K49_027603</name>
</gene>
<feature type="region of interest" description="Disordered" evidence="1">
    <location>
        <begin position="51"/>
        <end position="101"/>
    </location>
</feature>
<evidence type="ECO:0000313" key="2">
    <source>
        <dbReference type="EMBL" id="KAK2093865.1"/>
    </source>
</evidence>
<feature type="compositionally biased region" description="Gly residues" evidence="1">
    <location>
        <begin position="122"/>
        <end position="132"/>
    </location>
</feature>
<organism evidence="2 3">
    <name type="scientific">Saguinus oedipus</name>
    <name type="common">Cotton-top tamarin</name>
    <name type="synonym">Oedipomidas oedipus</name>
    <dbReference type="NCBI Taxonomy" id="9490"/>
    <lineage>
        <taxon>Eukaryota</taxon>
        <taxon>Metazoa</taxon>
        <taxon>Chordata</taxon>
        <taxon>Craniata</taxon>
        <taxon>Vertebrata</taxon>
        <taxon>Euteleostomi</taxon>
        <taxon>Mammalia</taxon>
        <taxon>Eutheria</taxon>
        <taxon>Euarchontoglires</taxon>
        <taxon>Primates</taxon>
        <taxon>Haplorrhini</taxon>
        <taxon>Platyrrhini</taxon>
        <taxon>Cebidae</taxon>
        <taxon>Callitrichinae</taxon>
        <taxon>Saguinus</taxon>
    </lineage>
</organism>
<accession>A0ABQ9UAU3</accession>
<dbReference type="EMBL" id="JASSZA010000014">
    <property type="protein sequence ID" value="KAK2093865.1"/>
    <property type="molecule type" value="Genomic_DNA"/>
</dbReference>
<evidence type="ECO:0000256" key="1">
    <source>
        <dbReference type="SAM" id="MobiDB-lite"/>
    </source>
</evidence>
<comment type="caution">
    <text evidence="2">The sequence shown here is derived from an EMBL/GenBank/DDBJ whole genome shotgun (WGS) entry which is preliminary data.</text>
</comment>
<dbReference type="Proteomes" id="UP001266305">
    <property type="component" value="Unassembled WGS sequence"/>
</dbReference>
<feature type="region of interest" description="Disordered" evidence="1">
    <location>
        <begin position="122"/>
        <end position="155"/>
    </location>
</feature>
<feature type="compositionally biased region" description="Pro residues" evidence="1">
    <location>
        <begin position="136"/>
        <end position="148"/>
    </location>
</feature>
<protein>
    <submittedName>
        <fullName evidence="2">Uncharacterized protein</fullName>
    </submittedName>
</protein>
<evidence type="ECO:0000313" key="3">
    <source>
        <dbReference type="Proteomes" id="UP001266305"/>
    </source>
</evidence>
<name>A0ABQ9UAU3_SAGOE</name>
<keyword evidence="3" id="KW-1185">Reference proteome</keyword>
<sequence>MAEKKQSGKAAEDEEVPAFFKNLGSGSPKPRQKFCGMFCPVEGSSENKTIDFDSLSVGRGSGQVVAQQRDVAHLGPDPQPSYSRQGRRAGGEPSVESGRKVEIRRASGKEALQNIYDQVGVAVGGGDAGRGAGIAPPSPLSPARPPSCPALDLAS</sequence>